<keyword evidence="4 8" id="KW-0503">Monooxygenase</keyword>
<dbReference type="Proteomes" id="UP000199215">
    <property type="component" value="Unassembled WGS sequence"/>
</dbReference>
<dbReference type="AlphaFoldDB" id="A0A1H6JVA9"/>
<dbReference type="RefSeq" id="WP_092817760.1">
    <property type="nucleotide sequence ID" value="NZ_FNWU01000016.1"/>
</dbReference>
<organism evidence="8 9">
    <name type="scientific">Halopenitus malekzadehii</name>
    <dbReference type="NCBI Taxonomy" id="1267564"/>
    <lineage>
        <taxon>Archaea</taxon>
        <taxon>Methanobacteriati</taxon>
        <taxon>Methanobacteriota</taxon>
        <taxon>Stenosarchaea group</taxon>
        <taxon>Halobacteria</taxon>
        <taxon>Halobacteriales</taxon>
        <taxon>Haloferacaceae</taxon>
        <taxon>Halopenitus</taxon>
    </lineage>
</organism>
<dbReference type="PIRSF" id="PIRSF000337">
    <property type="entry name" value="NTA_MOA"/>
    <property type="match status" value="1"/>
</dbReference>
<dbReference type="STRING" id="1267564.SAMN05192561_11610"/>
<dbReference type="NCBIfam" id="TIGR03860">
    <property type="entry name" value="FMN_nitrolo"/>
    <property type="match status" value="1"/>
</dbReference>
<keyword evidence="2" id="KW-0288">FMN</keyword>
<dbReference type="SUPFAM" id="SSF51679">
    <property type="entry name" value="Bacterial luciferase-like"/>
    <property type="match status" value="1"/>
</dbReference>
<evidence type="ECO:0000259" key="7">
    <source>
        <dbReference type="Pfam" id="PF00296"/>
    </source>
</evidence>
<dbReference type="PANTHER" id="PTHR30011:SF16">
    <property type="entry name" value="C2H2 FINGER DOMAIN TRANSCRIPTION FACTOR (EUROFUNG)-RELATED"/>
    <property type="match status" value="1"/>
</dbReference>
<keyword evidence="3" id="KW-0560">Oxidoreductase</keyword>
<dbReference type="InterPro" id="IPR036661">
    <property type="entry name" value="Luciferase-like_sf"/>
</dbReference>
<evidence type="ECO:0000256" key="6">
    <source>
        <dbReference type="SAM" id="MobiDB-lite"/>
    </source>
</evidence>
<feature type="region of interest" description="Disordered" evidence="6">
    <location>
        <begin position="447"/>
        <end position="467"/>
    </location>
</feature>
<dbReference type="GO" id="GO:0004497">
    <property type="term" value="F:monooxygenase activity"/>
    <property type="evidence" value="ECO:0007669"/>
    <property type="project" value="UniProtKB-KW"/>
</dbReference>
<gene>
    <name evidence="8" type="ORF">SAMN05192561_11610</name>
</gene>
<evidence type="ECO:0000256" key="2">
    <source>
        <dbReference type="ARBA" id="ARBA00022643"/>
    </source>
</evidence>
<protein>
    <submittedName>
        <fullName evidence="8">FMN-dependent oxidoreductase, nitrilotriacetate monooxygenase family</fullName>
    </submittedName>
</protein>
<proteinExistence type="inferred from homology"/>
<dbReference type="EMBL" id="FNWU01000016">
    <property type="protein sequence ID" value="SEH63200.1"/>
    <property type="molecule type" value="Genomic_DNA"/>
</dbReference>
<keyword evidence="9" id="KW-1185">Reference proteome</keyword>
<evidence type="ECO:0000313" key="8">
    <source>
        <dbReference type="EMBL" id="SEH63200.1"/>
    </source>
</evidence>
<feature type="compositionally biased region" description="Basic and acidic residues" evidence="6">
    <location>
        <begin position="456"/>
        <end position="467"/>
    </location>
</feature>
<comment type="similarity">
    <text evidence="5">Belongs to the NtaA/SnaA/DszA monooxygenase family.</text>
</comment>
<evidence type="ECO:0000256" key="5">
    <source>
        <dbReference type="ARBA" id="ARBA00033748"/>
    </source>
</evidence>
<evidence type="ECO:0000256" key="3">
    <source>
        <dbReference type="ARBA" id="ARBA00023002"/>
    </source>
</evidence>
<dbReference type="Gene3D" id="3.20.20.30">
    <property type="entry name" value="Luciferase-like domain"/>
    <property type="match status" value="1"/>
</dbReference>
<reference evidence="8 9" key="1">
    <citation type="submission" date="2016-10" db="EMBL/GenBank/DDBJ databases">
        <authorList>
            <person name="de Groot N.N."/>
        </authorList>
    </citation>
    <scope>NUCLEOTIDE SEQUENCE [LARGE SCALE GENOMIC DNA]</scope>
    <source>
        <strain evidence="8 9">IBRC-M10418</strain>
    </source>
</reference>
<dbReference type="PANTHER" id="PTHR30011">
    <property type="entry name" value="ALKANESULFONATE MONOOXYGENASE-RELATED"/>
    <property type="match status" value="1"/>
</dbReference>
<dbReference type="CDD" id="cd01095">
    <property type="entry name" value="Nitrilotriacetate_monoxgenase"/>
    <property type="match status" value="1"/>
</dbReference>
<evidence type="ECO:0000256" key="1">
    <source>
        <dbReference type="ARBA" id="ARBA00022630"/>
    </source>
</evidence>
<sequence>MANDHIHLNGFTMNCVGHQSPGLWKHPDDNSDAYTDMEYWTDLAKTLEEGKFDAVFIADVLGTYSVFDGSRDTAVREAVQTPVNDPLLPIPAMAQVTDHLGFAATHSVTYTKPYMTAKRLSTLDHLTDGRIAWNIVTSYLEDAAVNLGLEGRIEHDERYDLAEEYIDVCYKLWEQSWEPDAVVKDPTTETFTDPEKVNEINHDGEYFTVPGPHLTEPSPQRTPVLYQAGQSDRGREYAAKHAEAVFTFQPTVDTARSYVEDVRERAAAYGRSPDHLHVFAAIAPIVAPTEEEAQQKYAELEEYVSHEGALALVGGWTDIDFAEYDPDERVEHIESDAIQGIVDSFTKADPDREWTVGEVAAFIGVGGIGVPVVGTPAQIADEMERWVDEAGIDGFNLTEVLRSGTLSDFVEHVVPELQDRGLHREEYTGETLRETMFETGDNVLHEDHTGSAYAYDSKRPAEVPKND</sequence>
<accession>A0A1H6JVA9</accession>
<name>A0A1H6JVA9_9EURY</name>
<dbReference type="InterPro" id="IPR016215">
    <property type="entry name" value="NTA_MOA"/>
</dbReference>
<dbReference type="OrthoDB" id="7684at2157"/>
<dbReference type="Pfam" id="PF00296">
    <property type="entry name" value="Bac_luciferase"/>
    <property type="match status" value="1"/>
</dbReference>
<evidence type="ECO:0000256" key="4">
    <source>
        <dbReference type="ARBA" id="ARBA00023033"/>
    </source>
</evidence>
<dbReference type="InterPro" id="IPR011251">
    <property type="entry name" value="Luciferase-like_dom"/>
</dbReference>
<evidence type="ECO:0000313" key="9">
    <source>
        <dbReference type="Proteomes" id="UP000199215"/>
    </source>
</evidence>
<keyword evidence="1" id="KW-0285">Flavoprotein</keyword>
<dbReference type="InterPro" id="IPR051260">
    <property type="entry name" value="Diverse_substr_monoxygenases"/>
</dbReference>
<dbReference type="GO" id="GO:0016705">
    <property type="term" value="F:oxidoreductase activity, acting on paired donors, with incorporation or reduction of molecular oxygen"/>
    <property type="evidence" value="ECO:0007669"/>
    <property type="project" value="InterPro"/>
</dbReference>
<feature type="domain" description="Luciferase-like" evidence="7">
    <location>
        <begin position="31"/>
        <end position="393"/>
    </location>
</feature>